<organism evidence="7 8">
    <name type="scientific">Dermatophagoides pteronyssinus</name>
    <name type="common">European house dust mite</name>
    <dbReference type="NCBI Taxonomy" id="6956"/>
    <lineage>
        <taxon>Eukaryota</taxon>
        <taxon>Metazoa</taxon>
        <taxon>Ecdysozoa</taxon>
        <taxon>Arthropoda</taxon>
        <taxon>Chelicerata</taxon>
        <taxon>Arachnida</taxon>
        <taxon>Acari</taxon>
        <taxon>Acariformes</taxon>
        <taxon>Sarcoptiformes</taxon>
        <taxon>Astigmata</taxon>
        <taxon>Psoroptidia</taxon>
        <taxon>Analgoidea</taxon>
        <taxon>Pyroglyphidae</taxon>
        <taxon>Dermatophagoidinae</taxon>
        <taxon>Dermatophagoides</taxon>
    </lineage>
</organism>
<dbReference type="GO" id="GO:0140658">
    <property type="term" value="F:ATP-dependent chromatin remodeler activity"/>
    <property type="evidence" value="ECO:0007669"/>
    <property type="project" value="TreeGrafter"/>
</dbReference>
<name>A0A6P6XMF0_DERPT</name>
<dbReference type="PROSITE" id="PS51192">
    <property type="entry name" value="HELICASE_ATP_BIND_1"/>
    <property type="match status" value="1"/>
</dbReference>
<dbReference type="Pfam" id="PF00176">
    <property type="entry name" value="SNF2-rel_dom"/>
    <property type="match status" value="1"/>
</dbReference>
<protein>
    <submittedName>
        <fullName evidence="8">Protein CHROMATIN REMODELING 5-like</fullName>
    </submittedName>
</protein>
<dbReference type="GO" id="GO:0034728">
    <property type="term" value="P:nucleosome organization"/>
    <property type="evidence" value="ECO:0007669"/>
    <property type="project" value="TreeGrafter"/>
</dbReference>
<evidence type="ECO:0000259" key="5">
    <source>
        <dbReference type="PROSITE" id="PS51192"/>
    </source>
</evidence>
<dbReference type="OrthoDB" id="6424819at2759"/>
<dbReference type="KEGG" id="dpte:113788687"/>
<dbReference type="Proteomes" id="UP000515146">
    <property type="component" value="Unplaced"/>
</dbReference>
<evidence type="ECO:0000313" key="7">
    <source>
        <dbReference type="Proteomes" id="UP000515146"/>
    </source>
</evidence>
<evidence type="ECO:0000313" key="8">
    <source>
        <dbReference type="RefSeq" id="XP_027193953.1"/>
    </source>
</evidence>
<evidence type="ECO:0000256" key="4">
    <source>
        <dbReference type="SAM" id="MobiDB-lite"/>
    </source>
</evidence>
<dbReference type="AlphaFoldDB" id="A0A6P6XMF0"/>
<dbReference type="InterPro" id="IPR000330">
    <property type="entry name" value="SNF2_N"/>
</dbReference>
<reference evidence="8" key="1">
    <citation type="submission" date="2025-08" db="UniProtKB">
        <authorList>
            <consortium name="RefSeq"/>
        </authorList>
    </citation>
    <scope>IDENTIFICATION</scope>
    <source>
        <strain evidence="8">Airmid</strain>
    </source>
</reference>
<dbReference type="PROSITE" id="PS51194">
    <property type="entry name" value="HELICASE_CTER"/>
    <property type="match status" value="1"/>
</dbReference>
<dbReference type="GO" id="GO:0000785">
    <property type="term" value="C:chromatin"/>
    <property type="evidence" value="ECO:0007669"/>
    <property type="project" value="TreeGrafter"/>
</dbReference>
<dbReference type="GO" id="GO:0005524">
    <property type="term" value="F:ATP binding"/>
    <property type="evidence" value="ECO:0007669"/>
    <property type="project" value="InterPro"/>
</dbReference>
<dbReference type="InterPro" id="IPR027417">
    <property type="entry name" value="P-loop_NTPase"/>
</dbReference>
<dbReference type="InterPro" id="IPR014001">
    <property type="entry name" value="Helicase_ATP-bd"/>
</dbReference>
<evidence type="ECO:0000256" key="1">
    <source>
        <dbReference type="ARBA" id="ARBA00004123"/>
    </source>
</evidence>
<keyword evidence="3" id="KW-0539">Nucleus</keyword>
<dbReference type="SMART" id="SM00490">
    <property type="entry name" value="HELICc"/>
    <property type="match status" value="1"/>
</dbReference>
<dbReference type="GO" id="GO:0003682">
    <property type="term" value="F:chromatin binding"/>
    <property type="evidence" value="ECO:0007669"/>
    <property type="project" value="TreeGrafter"/>
</dbReference>
<dbReference type="PANTHER" id="PTHR45623:SF14">
    <property type="entry name" value="CHROMODOMAIN-HELICASE-DNA-BINDING PROTEIN 1"/>
    <property type="match status" value="1"/>
</dbReference>
<dbReference type="CDD" id="cd18793">
    <property type="entry name" value="SF2_C_SNF"/>
    <property type="match status" value="1"/>
</dbReference>
<comment type="subcellular location">
    <subcellularLocation>
        <location evidence="1">Nucleus</location>
    </subcellularLocation>
</comment>
<keyword evidence="7" id="KW-1185">Reference proteome</keyword>
<evidence type="ECO:0000256" key="2">
    <source>
        <dbReference type="ARBA" id="ARBA00022801"/>
    </source>
</evidence>
<evidence type="ECO:0000256" key="3">
    <source>
        <dbReference type="ARBA" id="ARBA00023242"/>
    </source>
</evidence>
<keyword evidence="2" id="KW-0378">Hydrolase</keyword>
<dbReference type="SUPFAM" id="SSF52540">
    <property type="entry name" value="P-loop containing nucleoside triphosphate hydrolases"/>
    <property type="match status" value="2"/>
</dbReference>
<dbReference type="Gene3D" id="3.40.50.10810">
    <property type="entry name" value="Tandem AAA-ATPase domain"/>
    <property type="match status" value="1"/>
</dbReference>
<dbReference type="GO" id="GO:0016887">
    <property type="term" value="F:ATP hydrolysis activity"/>
    <property type="evidence" value="ECO:0007669"/>
    <property type="project" value="TreeGrafter"/>
</dbReference>
<feature type="domain" description="Helicase ATP-binding" evidence="5">
    <location>
        <begin position="2"/>
        <end position="207"/>
    </location>
</feature>
<dbReference type="PANTHER" id="PTHR45623">
    <property type="entry name" value="CHROMODOMAIN-HELICASE-DNA-BINDING PROTEIN 3-RELATED-RELATED"/>
    <property type="match status" value="1"/>
</dbReference>
<accession>A0A6P6XMF0</accession>
<dbReference type="GO" id="GO:0003677">
    <property type="term" value="F:DNA binding"/>
    <property type="evidence" value="ECO:0007669"/>
    <property type="project" value="TreeGrafter"/>
</dbReference>
<dbReference type="Pfam" id="PF00271">
    <property type="entry name" value="Helicase_C"/>
    <property type="match status" value="1"/>
</dbReference>
<dbReference type="OMA" id="AGGSKYC"/>
<dbReference type="GO" id="GO:0042393">
    <property type="term" value="F:histone binding"/>
    <property type="evidence" value="ECO:0007669"/>
    <property type="project" value="TreeGrafter"/>
</dbReference>
<evidence type="ECO:0000259" key="6">
    <source>
        <dbReference type="PROSITE" id="PS51194"/>
    </source>
</evidence>
<dbReference type="InterPro" id="IPR001650">
    <property type="entry name" value="Helicase_C-like"/>
</dbReference>
<gene>
    <name evidence="8" type="primary">LOC113788687</name>
</gene>
<sequence length="651" mass="75042">MISRMKNNLSVLLADEMGLGKTVQTIAVIGHLLYVEKLAGPFLLIVPQSTMDNWYSEFAKWLPLANVVLYHGDPQSREIIKQEELKVVKSRPMSRIAYSNFIHPRSRLSVLTPAQLKAIITNRLRYRADVVIATPSIFQWPNDLQELRSISWYLITVDEAHQLKNSQSKRFKELCSFRARYRLLLSGTPLHNNLDELWSLLHFMNPTLYPSLSLFKPRFSEIENTASTGELKQQQLQELQRCLSPIVLRRVKRDVLKSLPKKIEWILRVELSPIQQKFCQDVILHNYESLSKNTGGSKITLQNICVELKKICNHPFLLSYHKPREQYNHDIVWSSGKMGLLHKLLKRLKEKNHRVLIFSQMVRMINILSKYLTLNGYKHQRLDGTMRRDVRKKAMDRFNAPDSDDFCFLLSTKAGGLGINLTSADTVIIYDSDWNPQNDLQAEARAHRIGQKKTVQIYRLITKNSIEEEILERAKSKMVLDALVVQGLNVSNTLTMNQSKSVGFSREELGKILKFGATKLWSKNKTSENNLDVDLDAILKEAEQSKEDDMSVQLLNSYSNITDFNYEAPAKAQDSDKIKWTEVVPLEERLKYKQAQKKTGKKKRSKLLGFDLYLSDEENENDSTTQTAVVSRKKRRATTKSVSPEVEETPY</sequence>
<dbReference type="InterPro" id="IPR038718">
    <property type="entry name" value="SNF2-like_sf"/>
</dbReference>
<feature type="domain" description="Helicase C-terminal" evidence="6">
    <location>
        <begin position="340"/>
        <end position="491"/>
    </location>
</feature>
<dbReference type="CDD" id="cd17919">
    <property type="entry name" value="DEXHc_Snf"/>
    <property type="match status" value="1"/>
</dbReference>
<proteinExistence type="predicted"/>
<dbReference type="GO" id="GO:0005634">
    <property type="term" value="C:nucleus"/>
    <property type="evidence" value="ECO:0007669"/>
    <property type="project" value="UniProtKB-SubCell"/>
</dbReference>
<dbReference type="RefSeq" id="XP_027193953.1">
    <property type="nucleotide sequence ID" value="XM_027338152.1"/>
</dbReference>
<dbReference type="InterPro" id="IPR049730">
    <property type="entry name" value="SNF2/RAD54-like_C"/>
</dbReference>
<dbReference type="SMART" id="SM00487">
    <property type="entry name" value="DEXDc"/>
    <property type="match status" value="1"/>
</dbReference>
<feature type="region of interest" description="Disordered" evidence="4">
    <location>
        <begin position="618"/>
        <end position="651"/>
    </location>
</feature>
<dbReference type="Gene3D" id="3.40.50.300">
    <property type="entry name" value="P-loop containing nucleotide triphosphate hydrolases"/>
    <property type="match status" value="1"/>
</dbReference>
<dbReference type="InParanoid" id="A0A6P6XMF0"/>